<feature type="region of interest" description="Disordered" evidence="2">
    <location>
        <begin position="408"/>
        <end position="428"/>
    </location>
</feature>
<sequence>MQNVGPQEKEPAPVQLRKPKKASEKPPVILHQQPLMMAPPPSYEPMDSRSALSYKERPPRRRKWLGSEQGDIYLSLRKHLRLRPRWSSSPRRPQISAPSNFRHLDSGSYHIPDYDLPQPRQAPRPSSFRPLNVDFQITSPMLPHFESLRSPRTPPDRIIGAYIASSDSSPDQSLSPMSFHIPRKPTPTGSVFDSPRSGVVRHPGPAHLKTATPSAGHPSIDDLIERIANAMMERDQIQDRIEDAAELASVYTAVSRSPSIISRRPGSLRSVPSRRFIHTEPMPDIPALPPNAPSFSERLSYDRPRTAPPKTSSPGPHFVLPLAGTDFNIKQEPPRRRPVGEQVLTPPLPLQYRPPLRKKKSFSRVADWLGRQERTTRVGGERITNSPLPVQPNKGHYEVVATNDWSRGNPYATSSDWSSDRDTSEDDTQTLQTTLASPYGSISSMAAKQSRPVALDAIRFRTSTVGVAF</sequence>
<feature type="compositionally biased region" description="Pro residues" evidence="2">
    <location>
        <begin position="283"/>
        <end position="292"/>
    </location>
</feature>
<feature type="coiled-coil region" evidence="1">
    <location>
        <begin position="220"/>
        <end position="247"/>
    </location>
</feature>
<proteinExistence type="predicted"/>
<evidence type="ECO:0000256" key="1">
    <source>
        <dbReference type="SAM" id="Coils"/>
    </source>
</evidence>
<comment type="caution">
    <text evidence="3">The sequence shown here is derived from an EMBL/GenBank/DDBJ whole genome shotgun (WGS) entry which is preliminary data.</text>
</comment>
<protein>
    <submittedName>
        <fullName evidence="3">Uncharacterized protein</fullName>
    </submittedName>
</protein>
<organism evidence="3 4">
    <name type="scientific">Apiospora marii</name>
    <dbReference type="NCBI Taxonomy" id="335849"/>
    <lineage>
        <taxon>Eukaryota</taxon>
        <taxon>Fungi</taxon>
        <taxon>Dikarya</taxon>
        <taxon>Ascomycota</taxon>
        <taxon>Pezizomycotina</taxon>
        <taxon>Sordariomycetes</taxon>
        <taxon>Xylariomycetidae</taxon>
        <taxon>Amphisphaeriales</taxon>
        <taxon>Apiosporaceae</taxon>
        <taxon>Apiospora</taxon>
    </lineage>
</organism>
<gene>
    <name evidence="3" type="ORF">PG991_005728</name>
</gene>
<accession>A0ABR1SA07</accession>
<name>A0ABR1SA07_9PEZI</name>
<keyword evidence="1" id="KW-0175">Coiled coil</keyword>
<evidence type="ECO:0000256" key="2">
    <source>
        <dbReference type="SAM" id="MobiDB-lite"/>
    </source>
</evidence>
<evidence type="ECO:0000313" key="4">
    <source>
        <dbReference type="Proteomes" id="UP001396898"/>
    </source>
</evidence>
<keyword evidence="4" id="KW-1185">Reference proteome</keyword>
<feature type="region of interest" description="Disordered" evidence="2">
    <location>
        <begin position="1"/>
        <end position="68"/>
    </location>
</feature>
<evidence type="ECO:0000313" key="3">
    <source>
        <dbReference type="EMBL" id="KAK8028672.1"/>
    </source>
</evidence>
<dbReference type="Proteomes" id="UP001396898">
    <property type="component" value="Unassembled WGS sequence"/>
</dbReference>
<reference evidence="3 4" key="1">
    <citation type="submission" date="2023-01" db="EMBL/GenBank/DDBJ databases">
        <title>Analysis of 21 Apiospora genomes using comparative genomics revels a genus with tremendous synthesis potential of carbohydrate active enzymes and secondary metabolites.</title>
        <authorList>
            <person name="Sorensen T."/>
        </authorList>
    </citation>
    <scope>NUCLEOTIDE SEQUENCE [LARGE SCALE GENOMIC DNA]</scope>
    <source>
        <strain evidence="3 4">CBS 20057</strain>
    </source>
</reference>
<feature type="region of interest" description="Disordered" evidence="2">
    <location>
        <begin position="85"/>
        <end position="128"/>
    </location>
</feature>
<dbReference type="EMBL" id="JAQQWI010000007">
    <property type="protein sequence ID" value="KAK8028672.1"/>
    <property type="molecule type" value="Genomic_DNA"/>
</dbReference>
<feature type="region of interest" description="Disordered" evidence="2">
    <location>
        <begin position="279"/>
        <end position="354"/>
    </location>
</feature>